<evidence type="ECO:0000256" key="5">
    <source>
        <dbReference type="ARBA" id="ARBA00023136"/>
    </source>
</evidence>
<dbReference type="EMBL" id="UINC01003277">
    <property type="protein sequence ID" value="SVA04904.1"/>
    <property type="molecule type" value="Genomic_DNA"/>
</dbReference>
<keyword evidence="2" id="KW-1003">Cell membrane</keyword>
<evidence type="ECO:0000256" key="7">
    <source>
        <dbReference type="ARBA" id="ARBA00035585"/>
    </source>
</evidence>
<evidence type="ECO:0000256" key="2">
    <source>
        <dbReference type="ARBA" id="ARBA00022475"/>
    </source>
</evidence>
<comment type="similarity">
    <text evidence="6">Belongs to the fluoride channel Fluc/FEX (TC 1.A.43) family.</text>
</comment>
<dbReference type="PANTHER" id="PTHR28259:SF1">
    <property type="entry name" value="FLUORIDE EXPORT PROTEIN 1-RELATED"/>
    <property type="match status" value="1"/>
</dbReference>
<evidence type="ECO:0000256" key="4">
    <source>
        <dbReference type="ARBA" id="ARBA00022989"/>
    </source>
</evidence>
<evidence type="ECO:0000256" key="1">
    <source>
        <dbReference type="ARBA" id="ARBA00004651"/>
    </source>
</evidence>
<comment type="subcellular location">
    <subcellularLocation>
        <location evidence="1">Cell membrane</location>
        <topology evidence="1">Multi-pass membrane protein</topology>
    </subcellularLocation>
</comment>
<gene>
    <name evidence="9" type="ORF">METZ01_LOCUS57758</name>
</gene>
<dbReference type="InterPro" id="IPR003691">
    <property type="entry name" value="FluC"/>
</dbReference>
<protein>
    <recommendedName>
        <fullName evidence="10">Fluoride ion transporter CrcB</fullName>
    </recommendedName>
</protein>
<feature type="transmembrane region" description="Helical" evidence="8">
    <location>
        <begin position="56"/>
        <end position="76"/>
    </location>
</feature>
<dbReference type="GO" id="GO:0005886">
    <property type="term" value="C:plasma membrane"/>
    <property type="evidence" value="ECO:0007669"/>
    <property type="project" value="UniProtKB-SubCell"/>
</dbReference>
<evidence type="ECO:0000256" key="3">
    <source>
        <dbReference type="ARBA" id="ARBA00022692"/>
    </source>
</evidence>
<keyword evidence="3 8" id="KW-0812">Transmembrane</keyword>
<evidence type="ECO:0000256" key="8">
    <source>
        <dbReference type="SAM" id="Phobius"/>
    </source>
</evidence>
<keyword evidence="5 8" id="KW-0472">Membrane</keyword>
<evidence type="ECO:0000256" key="6">
    <source>
        <dbReference type="ARBA" id="ARBA00035120"/>
    </source>
</evidence>
<dbReference type="AlphaFoldDB" id="A0A381SNA7"/>
<dbReference type="HAMAP" id="MF_00454">
    <property type="entry name" value="FluC"/>
    <property type="match status" value="1"/>
</dbReference>
<evidence type="ECO:0008006" key="10">
    <source>
        <dbReference type="Google" id="ProtNLM"/>
    </source>
</evidence>
<dbReference type="GO" id="GO:1903425">
    <property type="term" value="F:fluoride transmembrane transporter activity"/>
    <property type="evidence" value="ECO:0007669"/>
    <property type="project" value="TreeGrafter"/>
</dbReference>
<feature type="transmembrane region" description="Helical" evidence="8">
    <location>
        <begin position="117"/>
        <end position="135"/>
    </location>
</feature>
<keyword evidence="4 8" id="KW-1133">Transmembrane helix</keyword>
<dbReference type="PANTHER" id="PTHR28259">
    <property type="entry name" value="FLUORIDE EXPORT PROTEIN 1-RELATED"/>
    <property type="match status" value="1"/>
</dbReference>
<evidence type="ECO:0000313" key="9">
    <source>
        <dbReference type="EMBL" id="SVA04904.1"/>
    </source>
</evidence>
<feature type="transmembrane region" description="Helical" evidence="8">
    <location>
        <begin position="83"/>
        <end position="105"/>
    </location>
</feature>
<sequence length="143" mass="14084">MRTGLLESPVLLVAGGGAVGAGLRWAVLGALPDGNLGGDATTATLASGGDGLPWGLPWPVVLVNLVGCALLGALLGRGVDSRVRLLVGAGFCGGLTTFSTFAVDAAGLMRDSRAEVAAAYLALSVVLGLGAFLAGRRLAGADR</sequence>
<accession>A0A381SNA7</accession>
<dbReference type="Pfam" id="PF02537">
    <property type="entry name" value="CRCB"/>
    <property type="match status" value="1"/>
</dbReference>
<organism evidence="9">
    <name type="scientific">marine metagenome</name>
    <dbReference type="NCBI Taxonomy" id="408172"/>
    <lineage>
        <taxon>unclassified sequences</taxon>
        <taxon>metagenomes</taxon>
        <taxon>ecological metagenomes</taxon>
    </lineage>
</organism>
<proteinExistence type="inferred from homology"/>
<comment type="catalytic activity">
    <reaction evidence="7">
        <text>fluoride(in) = fluoride(out)</text>
        <dbReference type="Rhea" id="RHEA:76159"/>
        <dbReference type="ChEBI" id="CHEBI:17051"/>
    </reaction>
    <physiologicalReaction direction="left-to-right" evidence="7">
        <dbReference type="Rhea" id="RHEA:76160"/>
    </physiologicalReaction>
</comment>
<name>A0A381SNA7_9ZZZZ</name>
<reference evidence="9" key="1">
    <citation type="submission" date="2018-05" db="EMBL/GenBank/DDBJ databases">
        <authorList>
            <person name="Lanie J.A."/>
            <person name="Ng W.-L."/>
            <person name="Kazmierczak K.M."/>
            <person name="Andrzejewski T.M."/>
            <person name="Davidsen T.M."/>
            <person name="Wayne K.J."/>
            <person name="Tettelin H."/>
            <person name="Glass J.I."/>
            <person name="Rusch D."/>
            <person name="Podicherti R."/>
            <person name="Tsui H.-C.T."/>
            <person name="Winkler M.E."/>
        </authorList>
    </citation>
    <scope>NUCLEOTIDE SEQUENCE</scope>
</reference>